<feature type="domain" description="MPN" evidence="10">
    <location>
        <begin position="221"/>
        <end position="358"/>
    </location>
</feature>
<keyword evidence="2" id="KW-0479">Metal-binding</keyword>
<dbReference type="PROSITE" id="PS50199">
    <property type="entry name" value="ZF_RANBP2_2"/>
    <property type="match status" value="1"/>
</dbReference>
<dbReference type="Proteomes" id="UP001054837">
    <property type="component" value="Unassembled WGS sequence"/>
</dbReference>
<evidence type="ECO:0000259" key="10">
    <source>
        <dbReference type="PROSITE" id="PS50249"/>
    </source>
</evidence>
<proteinExistence type="inferred from homology"/>
<dbReference type="InterPro" id="IPR024682">
    <property type="entry name" value="Npl4_Ub-like_dom"/>
</dbReference>
<comment type="caution">
    <text evidence="11">The sequence shown here is derived from an EMBL/GenBank/DDBJ whole genome shotgun (WGS) entry which is preliminary data.</text>
</comment>
<dbReference type="Pfam" id="PF05020">
    <property type="entry name" value="zf-NPL4"/>
    <property type="match status" value="1"/>
</dbReference>
<evidence type="ECO:0000256" key="1">
    <source>
        <dbReference type="ARBA" id="ARBA00011025"/>
    </source>
</evidence>
<dbReference type="PIRSF" id="PIRSF010052">
    <property type="entry name" value="Polyub_prc_Npl4"/>
    <property type="match status" value="1"/>
</dbReference>
<feature type="region of interest" description="Disordered" evidence="8">
    <location>
        <begin position="78"/>
        <end position="99"/>
    </location>
</feature>
<evidence type="ECO:0000256" key="5">
    <source>
        <dbReference type="ARBA" id="ARBA00060618"/>
    </source>
</evidence>
<accession>A0AAV4RYI0</accession>
<protein>
    <recommendedName>
        <fullName evidence="6">Nuclear protein localization protein 4 homolog</fullName>
    </recommendedName>
</protein>
<dbReference type="EMBL" id="BPLQ01006783">
    <property type="protein sequence ID" value="GIY25182.1"/>
    <property type="molecule type" value="Genomic_DNA"/>
</dbReference>
<dbReference type="InterPro" id="IPR007716">
    <property type="entry name" value="NPL4_Zn-bd_put"/>
</dbReference>
<feature type="domain" description="RanBP2-type" evidence="9">
    <location>
        <begin position="581"/>
        <end position="608"/>
    </location>
</feature>
<evidence type="ECO:0000256" key="4">
    <source>
        <dbReference type="ARBA" id="ARBA00022833"/>
    </source>
</evidence>
<feature type="compositionally biased region" description="Polar residues" evidence="8">
    <location>
        <begin position="557"/>
        <end position="577"/>
    </location>
</feature>
<dbReference type="PROSITE" id="PS50249">
    <property type="entry name" value="MPN"/>
    <property type="match status" value="1"/>
</dbReference>
<dbReference type="AlphaFoldDB" id="A0AAV4RYI0"/>
<dbReference type="Pfam" id="PF05021">
    <property type="entry name" value="NPL4"/>
    <property type="match status" value="1"/>
</dbReference>
<dbReference type="PANTHER" id="PTHR12710">
    <property type="entry name" value="NUCLEAR PROTEIN LOCALIZATION 4"/>
    <property type="match status" value="1"/>
</dbReference>
<evidence type="ECO:0000313" key="11">
    <source>
        <dbReference type="EMBL" id="GIY25182.1"/>
    </source>
</evidence>
<dbReference type="GO" id="GO:0006511">
    <property type="term" value="P:ubiquitin-dependent protein catabolic process"/>
    <property type="evidence" value="ECO:0007669"/>
    <property type="project" value="InterPro"/>
</dbReference>
<dbReference type="CDD" id="cd08061">
    <property type="entry name" value="MPN_NPL4"/>
    <property type="match status" value="1"/>
</dbReference>
<dbReference type="InterPro" id="IPR016563">
    <property type="entry name" value="Npl4"/>
</dbReference>
<dbReference type="FunFam" id="3.40.140.10:FF:000012">
    <property type="entry name" value="nuclear protein localization protein 4 homolog"/>
    <property type="match status" value="1"/>
</dbReference>
<feature type="region of interest" description="Disordered" evidence="8">
    <location>
        <begin position="554"/>
        <end position="578"/>
    </location>
</feature>
<dbReference type="GO" id="GO:0008270">
    <property type="term" value="F:zinc ion binding"/>
    <property type="evidence" value="ECO:0007669"/>
    <property type="project" value="UniProtKB-KW"/>
</dbReference>
<keyword evidence="3 7" id="KW-0863">Zinc-finger</keyword>
<evidence type="ECO:0000256" key="7">
    <source>
        <dbReference type="PROSITE-ProRule" id="PRU00322"/>
    </source>
</evidence>
<dbReference type="SUPFAM" id="SSF54236">
    <property type="entry name" value="Ubiquitin-like"/>
    <property type="match status" value="1"/>
</dbReference>
<keyword evidence="12" id="KW-1185">Reference proteome</keyword>
<dbReference type="GO" id="GO:0005634">
    <property type="term" value="C:nucleus"/>
    <property type="evidence" value="ECO:0007669"/>
    <property type="project" value="TreeGrafter"/>
</dbReference>
<dbReference type="InterPro" id="IPR001876">
    <property type="entry name" value="Znf_RanBP2"/>
</dbReference>
<reference evidence="11 12" key="1">
    <citation type="submission" date="2021-06" db="EMBL/GenBank/DDBJ databases">
        <title>Caerostris darwini draft genome.</title>
        <authorList>
            <person name="Kono N."/>
            <person name="Arakawa K."/>
        </authorList>
    </citation>
    <scope>NUCLEOTIDE SEQUENCE [LARGE SCALE GENOMIC DNA]</scope>
</reference>
<dbReference type="Gene3D" id="2.30.30.380">
    <property type="entry name" value="Zn-finger domain of Sec23/24"/>
    <property type="match status" value="1"/>
</dbReference>
<comment type="similarity">
    <text evidence="1">Belongs to the NPL4 family.</text>
</comment>
<keyword evidence="4" id="KW-0862">Zinc</keyword>
<evidence type="ECO:0000256" key="6">
    <source>
        <dbReference type="ARBA" id="ARBA00074519"/>
    </source>
</evidence>
<dbReference type="PROSITE" id="PS01358">
    <property type="entry name" value="ZF_RANBP2_1"/>
    <property type="match status" value="1"/>
</dbReference>
<evidence type="ECO:0000256" key="8">
    <source>
        <dbReference type="SAM" id="MobiDB-lite"/>
    </source>
</evidence>
<dbReference type="SUPFAM" id="SSF90209">
    <property type="entry name" value="Ran binding protein zinc finger-like"/>
    <property type="match status" value="1"/>
</dbReference>
<evidence type="ECO:0000256" key="2">
    <source>
        <dbReference type="ARBA" id="ARBA00022723"/>
    </source>
</evidence>
<dbReference type="Pfam" id="PF11543">
    <property type="entry name" value="UN_NPL4"/>
    <property type="match status" value="1"/>
</dbReference>
<dbReference type="InterPro" id="IPR037518">
    <property type="entry name" value="MPN"/>
</dbReference>
<sequence>MLVAVQSPEGTKRIECKSSESINSFLRKVQSAFDVKADFTLYRERNKKVPLLSSDRKQLTHYGIQQGDTLYLSFQSNENKPVPMETGTPSKRESDVPAFPNTLEDKVDTYLFKQNGTIHRDRDPKLCQHGPKGKCVHCIPMEPYNEAYLQEQNIKHMSFHSYLRKLTGGIDKGKFAALENISCKIKDGCKEHLPWPQGICTKCQPSALTLNRQPYRHVDNVVFENPFLVERFLNYWRCTGHQRIGILYGFYEPHKDVPLGIKATVTAIYEPPQEGSRDFLRLLPDEKAGIVDQIAKDLGLARVGWIFTDLIPENLQKGTVKHIRNINSHFLSAQECIMAGHFQNKHPNPCKLSPDGYFGSKFVTVCFTGDASEHAHMEGYQVSNQCMALVKDNCLLPTLDAPELAYVRESSNEQYVPDVFFKVKDSYGNEVIQVARPLPIEYLLVDVPVSTPNEPQFTFYADASKTPFPIENRLLDGQVQDFSKLMSYLRQFNSDQFLEAMSDFHILIYLATMDLLPLMDDFGPLLEAIRNKDRELAVKWSKSERWATVEQLLDSEGSPNPDSFPSQNSHGASGATNSSSDSSLWICSYCTYLNQPHNTSCEMCSLPR</sequence>
<comment type="pathway">
    <text evidence="5">Protein degradation; proteasomal ubiquitin-dependent pathway.</text>
</comment>
<dbReference type="SMART" id="SM00547">
    <property type="entry name" value="ZnF_RBZ"/>
    <property type="match status" value="1"/>
</dbReference>
<dbReference type="Gene3D" id="3.10.20.90">
    <property type="entry name" value="Phosphatidylinositol 3-kinase Catalytic Subunit, Chain A, domain 1"/>
    <property type="match status" value="1"/>
</dbReference>
<dbReference type="InterPro" id="IPR036443">
    <property type="entry name" value="Znf_RanBP2_sf"/>
</dbReference>
<dbReference type="GO" id="GO:0043130">
    <property type="term" value="F:ubiquitin binding"/>
    <property type="evidence" value="ECO:0007669"/>
    <property type="project" value="TreeGrafter"/>
</dbReference>
<name>A0AAV4RYI0_9ARAC</name>
<organism evidence="11 12">
    <name type="scientific">Caerostris darwini</name>
    <dbReference type="NCBI Taxonomy" id="1538125"/>
    <lineage>
        <taxon>Eukaryota</taxon>
        <taxon>Metazoa</taxon>
        <taxon>Ecdysozoa</taxon>
        <taxon>Arthropoda</taxon>
        <taxon>Chelicerata</taxon>
        <taxon>Arachnida</taxon>
        <taxon>Araneae</taxon>
        <taxon>Araneomorphae</taxon>
        <taxon>Entelegynae</taxon>
        <taxon>Araneoidea</taxon>
        <taxon>Araneidae</taxon>
        <taxon>Caerostris</taxon>
    </lineage>
</organism>
<dbReference type="PANTHER" id="PTHR12710:SF0">
    <property type="entry name" value="NUCLEAR PROTEIN LOCALIZATION PROTEIN 4 HOMOLOG"/>
    <property type="match status" value="1"/>
</dbReference>
<dbReference type="GO" id="GO:0031625">
    <property type="term" value="F:ubiquitin protein ligase binding"/>
    <property type="evidence" value="ECO:0007669"/>
    <property type="project" value="TreeGrafter"/>
</dbReference>
<evidence type="ECO:0000256" key="3">
    <source>
        <dbReference type="ARBA" id="ARBA00022771"/>
    </source>
</evidence>
<gene>
    <name evidence="11" type="primary">NPLOC4</name>
    <name evidence="11" type="ORF">CDAR_615511</name>
</gene>
<dbReference type="InterPro" id="IPR029071">
    <property type="entry name" value="Ubiquitin-like_domsf"/>
</dbReference>
<dbReference type="InterPro" id="IPR007717">
    <property type="entry name" value="NPL4_C"/>
</dbReference>
<evidence type="ECO:0000313" key="12">
    <source>
        <dbReference type="Proteomes" id="UP001054837"/>
    </source>
</evidence>
<evidence type="ECO:0000259" key="9">
    <source>
        <dbReference type="PROSITE" id="PS50199"/>
    </source>
</evidence>